<gene>
    <name evidence="1" type="ORF">Amon02_000125200</name>
</gene>
<keyword evidence="2" id="KW-1185">Reference proteome</keyword>
<proteinExistence type="predicted"/>
<evidence type="ECO:0000313" key="2">
    <source>
        <dbReference type="Proteomes" id="UP001165064"/>
    </source>
</evidence>
<evidence type="ECO:0000313" key="1">
    <source>
        <dbReference type="EMBL" id="GME73079.1"/>
    </source>
</evidence>
<organism evidence="1 2">
    <name type="scientific">Ambrosiozyma monospora</name>
    <name type="common">Yeast</name>
    <name type="synonym">Endomycopsis monosporus</name>
    <dbReference type="NCBI Taxonomy" id="43982"/>
    <lineage>
        <taxon>Eukaryota</taxon>
        <taxon>Fungi</taxon>
        <taxon>Dikarya</taxon>
        <taxon>Ascomycota</taxon>
        <taxon>Saccharomycotina</taxon>
        <taxon>Pichiomycetes</taxon>
        <taxon>Pichiales</taxon>
        <taxon>Pichiaceae</taxon>
        <taxon>Ambrosiozyma</taxon>
    </lineage>
</organism>
<dbReference type="EMBL" id="BSXS01000588">
    <property type="protein sequence ID" value="GME73079.1"/>
    <property type="molecule type" value="Genomic_DNA"/>
</dbReference>
<reference evidence="1" key="1">
    <citation type="submission" date="2023-04" db="EMBL/GenBank/DDBJ databases">
        <title>Ambrosiozyma monospora NBRC 10751.</title>
        <authorList>
            <person name="Ichikawa N."/>
            <person name="Sato H."/>
            <person name="Tonouchi N."/>
        </authorList>
    </citation>
    <scope>NUCLEOTIDE SEQUENCE</scope>
    <source>
        <strain evidence="1">NBRC 10751</strain>
    </source>
</reference>
<dbReference type="Proteomes" id="UP001165064">
    <property type="component" value="Unassembled WGS sequence"/>
</dbReference>
<protein>
    <submittedName>
        <fullName evidence="1">Unnamed protein product</fullName>
    </submittedName>
</protein>
<comment type="caution">
    <text evidence="1">The sequence shown here is derived from an EMBL/GenBank/DDBJ whole genome shotgun (WGS) entry which is preliminary data.</text>
</comment>
<name>A0ACB5SUF8_AMBMO</name>
<accession>A0ACB5SUF8</accession>
<sequence length="339" mass="38566">MESEELQDEMGAIEAIYPDLSKKLAPLIYKFQIPQHEHITVQMSFPKDYPNEKPCILDVVSTKQGYDEAYLNELFGEVLDSIFHKGDVCVFDFFTELDAVLYNEDEAETPETEQDVNDHWNLNDTNKASQDSVHDLSAQLKDTSIDGKHSTKEESESENSEEEVDYTDYTNYTYDEEKEKARAKSSKKSGQESQTTTIDPLKGWTISDPITDRKSTFVGLAKRVNTLDEAEEALELLYQDRKIARGNHVMRAWRIEDVNTGAKYQDCDDDGETAAGGRMLHLLTIMDVWNVMVVVVRWFGGTHIGPDRFKHINSRAREAIVKGGFVTLDTSGKKSKKKK</sequence>